<dbReference type="InterPro" id="IPR025476">
    <property type="entry name" value="Helitron_helicase-like"/>
</dbReference>
<keyword evidence="1" id="KW-0347">Helicase</keyword>
<keyword evidence="5" id="KW-1185">Reference proteome</keyword>
<proteinExistence type="inferred from homology"/>
<dbReference type="InterPro" id="IPR010285">
    <property type="entry name" value="DNA_helicase_pif1-like_DEAD"/>
</dbReference>
<evidence type="ECO:0000259" key="3">
    <source>
        <dbReference type="Pfam" id="PF14214"/>
    </source>
</evidence>
<gene>
    <name evidence="4" type="ORF">MCHLO_01248</name>
</gene>
<comment type="catalytic activity">
    <reaction evidence="1">
        <text>ATP + H2O = ADP + phosphate + H(+)</text>
        <dbReference type="Rhea" id="RHEA:13065"/>
        <dbReference type="ChEBI" id="CHEBI:15377"/>
        <dbReference type="ChEBI" id="CHEBI:15378"/>
        <dbReference type="ChEBI" id="CHEBI:30616"/>
        <dbReference type="ChEBI" id="CHEBI:43474"/>
        <dbReference type="ChEBI" id="CHEBI:456216"/>
        <dbReference type="EC" id="5.6.2.3"/>
    </reaction>
</comment>
<protein>
    <recommendedName>
        <fullName evidence="1">ATP-dependent DNA helicase</fullName>
        <ecNumber evidence="1">5.6.2.3</ecNumber>
    </recommendedName>
</protein>
<evidence type="ECO:0000313" key="4">
    <source>
        <dbReference type="EMBL" id="GAT43574.1"/>
    </source>
</evidence>
<dbReference type="SUPFAM" id="SSF52540">
    <property type="entry name" value="P-loop containing nucleoside triphosphate hydrolases"/>
    <property type="match status" value="1"/>
</dbReference>
<feature type="domain" description="Helitron helicase-like" evidence="3">
    <location>
        <begin position="77"/>
        <end position="240"/>
    </location>
</feature>
<keyword evidence="1" id="KW-0378">Hydrolase</keyword>
<dbReference type="PANTHER" id="PTHR10492">
    <property type="match status" value="1"/>
</dbReference>
<accession>A0ABQ0KXA3</accession>
<sequence>MPLIRSSADRRSLTKLLLNRLAVLSRPLDYPLWPAIDSHEQADSNGAPHVVYIGESRLGERSRNRWSILDGFSCPERLFQRYLVDMWASADQNRLTWLKRNQGTIRAELYRGLANAIEEGDENIDMNSLGMRTVLPSSYMGGPCDCGQRFQDSIALARYYRSVDLFITVTTNSKWPEITRELLSGQHASDRPDLVARVFHLKKHAIIEDIHKNGIFGISAAYVYAIEFQKRGLPHMHLLLFLQPGHKLLTLEDIDSAIRAYWPDPEKEPLLFETVKKCMVHGPCGRANPSSPCMENGQCTMVDNSWIIPYSPYLSAKYNCHINVECAVSLGSFKYAFKYIQKGGDKAGMQVANRNDKIMRFLEGRYVSAAEAAWRTFHFEMFEQLPNVVRLQVHLPGQHLVRFDPTEDATEVLERAAGELTTLTGFFTANANPQMAALASRYMYQEFPQFFTWRKVEGVLKWRPGERFYMRTLLTVVKGARSFEDLRTYNGTVHSTFLQACLARGLLEDDGEWRQCLQEAGEMQMGTWLRQLFATLLVFCKPSQPGLLWAEFRENICDDLLHRLQRTGRPASTQDDAYDYGLYLLNDLGKSLDEWADMPQPQINWEHEADIANPLIADQLNYDLNEQRRNDSVRSTVQTQSGETFFLNGPGGTGKTFVYKTFCYALRAEARIVLCVASSGIAALLMPGGRTAYSMFKIPIDSLFDGSFCNIPKNSQRAELTKMFP</sequence>
<dbReference type="Gene3D" id="3.40.50.300">
    <property type="entry name" value="P-loop containing nucleotide triphosphate hydrolases"/>
    <property type="match status" value="1"/>
</dbReference>
<evidence type="ECO:0000256" key="1">
    <source>
        <dbReference type="RuleBase" id="RU363044"/>
    </source>
</evidence>
<keyword evidence="1" id="KW-0547">Nucleotide-binding</keyword>
<dbReference type="EMBL" id="DF839183">
    <property type="protein sequence ID" value="GAT43574.1"/>
    <property type="molecule type" value="Genomic_DNA"/>
</dbReference>
<organism evidence="4 5">
    <name type="scientific">Mycena chlorophos</name>
    <name type="common">Agaric fungus</name>
    <name type="synonym">Agaricus chlorophos</name>
    <dbReference type="NCBI Taxonomy" id="658473"/>
    <lineage>
        <taxon>Eukaryota</taxon>
        <taxon>Fungi</taxon>
        <taxon>Dikarya</taxon>
        <taxon>Basidiomycota</taxon>
        <taxon>Agaricomycotina</taxon>
        <taxon>Agaricomycetes</taxon>
        <taxon>Agaricomycetidae</taxon>
        <taxon>Agaricales</taxon>
        <taxon>Marasmiineae</taxon>
        <taxon>Mycenaceae</taxon>
        <taxon>Mycena</taxon>
    </lineage>
</organism>
<keyword evidence="1" id="KW-0067">ATP-binding</keyword>
<dbReference type="InterPro" id="IPR027417">
    <property type="entry name" value="P-loop_NTPase"/>
</dbReference>
<reference evidence="4" key="1">
    <citation type="submission" date="2014-09" db="EMBL/GenBank/DDBJ databases">
        <title>Genome sequence of the luminous mushroom Mycena chlorophos for searching fungal bioluminescence genes.</title>
        <authorList>
            <person name="Tanaka Y."/>
            <person name="Kasuga D."/>
            <person name="Oba Y."/>
            <person name="Hase S."/>
            <person name="Sato K."/>
            <person name="Oba Y."/>
            <person name="Sakakibara Y."/>
        </authorList>
    </citation>
    <scope>NUCLEOTIDE SEQUENCE</scope>
</reference>
<evidence type="ECO:0000259" key="2">
    <source>
        <dbReference type="Pfam" id="PF05970"/>
    </source>
</evidence>
<keyword evidence="1" id="KW-0233">DNA recombination</keyword>
<dbReference type="Pfam" id="PF14214">
    <property type="entry name" value="Helitron_like_N"/>
    <property type="match status" value="1"/>
</dbReference>
<dbReference type="EC" id="5.6.2.3" evidence="1"/>
<dbReference type="Pfam" id="PF05970">
    <property type="entry name" value="PIF1"/>
    <property type="match status" value="1"/>
</dbReference>
<comment type="similarity">
    <text evidence="1">Belongs to the helicase family.</text>
</comment>
<dbReference type="Proteomes" id="UP000815677">
    <property type="component" value="Unassembled WGS sequence"/>
</dbReference>
<dbReference type="PANTHER" id="PTHR10492:SF57">
    <property type="entry name" value="ATP-DEPENDENT DNA HELICASE"/>
    <property type="match status" value="1"/>
</dbReference>
<evidence type="ECO:0000313" key="5">
    <source>
        <dbReference type="Proteomes" id="UP000815677"/>
    </source>
</evidence>
<keyword evidence="1" id="KW-0234">DNA repair</keyword>
<feature type="domain" description="DNA helicase Pif1-like DEAD-box helicase" evidence="2">
    <location>
        <begin position="631"/>
        <end position="722"/>
    </location>
</feature>
<keyword evidence="1" id="KW-0227">DNA damage</keyword>
<name>A0ABQ0KXA3_MYCCL</name>
<comment type="cofactor">
    <cofactor evidence="1">
        <name>Mg(2+)</name>
        <dbReference type="ChEBI" id="CHEBI:18420"/>
    </cofactor>
</comment>